<organism evidence="1 2">
    <name type="scientific">Hoyosella altamirensis</name>
    <dbReference type="NCBI Taxonomy" id="616997"/>
    <lineage>
        <taxon>Bacteria</taxon>
        <taxon>Bacillati</taxon>
        <taxon>Actinomycetota</taxon>
        <taxon>Actinomycetes</taxon>
        <taxon>Mycobacteriales</taxon>
        <taxon>Hoyosellaceae</taxon>
        <taxon>Hoyosella</taxon>
    </lineage>
</organism>
<sequence length="81" mass="8587">MLLPGHVARGVAAGTIDLAFRRWTSLRITVGSVFTTSAGLVRIDEIQQVTPESITEEDARRAAIPTCLPSSGTFGNSNSVD</sequence>
<comment type="caution">
    <text evidence="1">The sequence shown here is derived from an EMBL/GenBank/DDBJ whole genome shotgun (WGS) entry which is preliminary data.</text>
</comment>
<accession>A0A839RKW5</accession>
<keyword evidence="2" id="KW-1185">Reference proteome</keyword>
<evidence type="ECO:0000313" key="1">
    <source>
        <dbReference type="EMBL" id="MBB3036756.1"/>
    </source>
</evidence>
<dbReference type="EMBL" id="JACHWS010000001">
    <property type="protein sequence ID" value="MBB3036756.1"/>
    <property type="molecule type" value="Genomic_DNA"/>
</dbReference>
<name>A0A839RKW5_9ACTN</name>
<reference evidence="1 2" key="1">
    <citation type="submission" date="2020-08" db="EMBL/GenBank/DDBJ databases">
        <title>Sequencing the genomes of 1000 actinobacteria strains.</title>
        <authorList>
            <person name="Klenk H.-P."/>
        </authorList>
    </citation>
    <scope>NUCLEOTIDE SEQUENCE [LARGE SCALE GENOMIC DNA]</scope>
    <source>
        <strain evidence="1 2">DSM 45258</strain>
    </source>
</reference>
<gene>
    <name evidence="1" type="ORF">FHU29_001190</name>
</gene>
<evidence type="ECO:0000313" key="2">
    <source>
        <dbReference type="Proteomes" id="UP000567922"/>
    </source>
</evidence>
<dbReference type="RefSeq" id="WP_064440844.1">
    <property type="nucleotide sequence ID" value="NZ_BDDI01000010.1"/>
</dbReference>
<proteinExistence type="predicted"/>
<protein>
    <submittedName>
        <fullName evidence="1">Uncharacterized protein</fullName>
    </submittedName>
</protein>
<dbReference type="AlphaFoldDB" id="A0A839RKW5"/>
<dbReference type="Proteomes" id="UP000567922">
    <property type="component" value="Unassembled WGS sequence"/>
</dbReference>